<evidence type="ECO:0000256" key="2">
    <source>
        <dbReference type="ARBA" id="ARBA00007970"/>
    </source>
</evidence>
<dbReference type="InterPro" id="IPR001917">
    <property type="entry name" value="Aminotrans_II_pyridoxalP_BS"/>
</dbReference>
<comment type="catalytic activity">
    <reaction evidence="9">
        <text>L-histidinol phosphate + 2-oxoglutarate = 3-(imidazol-4-yl)-2-oxopropyl phosphate + L-glutamate</text>
        <dbReference type="Rhea" id="RHEA:23744"/>
        <dbReference type="ChEBI" id="CHEBI:16810"/>
        <dbReference type="ChEBI" id="CHEBI:29985"/>
        <dbReference type="ChEBI" id="CHEBI:57766"/>
        <dbReference type="ChEBI" id="CHEBI:57980"/>
        <dbReference type="EC" id="2.6.1.9"/>
    </reaction>
</comment>
<feature type="domain" description="Aminotransferase class I/classII large" evidence="10">
    <location>
        <begin position="39"/>
        <end position="368"/>
    </location>
</feature>
<evidence type="ECO:0000256" key="1">
    <source>
        <dbReference type="ARBA" id="ARBA00001933"/>
    </source>
</evidence>
<comment type="cofactor">
    <cofactor evidence="1 9">
        <name>pyridoxal 5'-phosphate</name>
        <dbReference type="ChEBI" id="CHEBI:597326"/>
    </cofactor>
</comment>
<dbReference type="Pfam" id="PF00155">
    <property type="entry name" value="Aminotran_1_2"/>
    <property type="match status" value="1"/>
</dbReference>
<dbReference type="PROSITE" id="PS00599">
    <property type="entry name" value="AA_TRANSFER_CLASS_2"/>
    <property type="match status" value="1"/>
</dbReference>
<dbReference type="PANTHER" id="PTHR42885">
    <property type="entry name" value="HISTIDINOL-PHOSPHATE AMINOTRANSFERASE-RELATED"/>
    <property type="match status" value="1"/>
</dbReference>
<dbReference type="Gene3D" id="3.90.1150.10">
    <property type="entry name" value="Aspartate Aminotransferase, domain 1"/>
    <property type="match status" value="1"/>
</dbReference>
<feature type="modified residue" description="N6-(pyridoxal phosphate)lysine" evidence="9">
    <location>
        <position position="229"/>
    </location>
</feature>
<keyword evidence="6 9" id="KW-0808">Transferase</keyword>
<evidence type="ECO:0000313" key="12">
    <source>
        <dbReference type="Proteomes" id="UP001407405"/>
    </source>
</evidence>
<evidence type="ECO:0000256" key="4">
    <source>
        <dbReference type="ARBA" id="ARBA00022576"/>
    </source>
</evidence>
<sequence length="391" mass="43299">MTKNSTDQQTQAAQQLFSLLKKSVRTLNPYHVEPAMPRIKLDANENNWLAGRFQPILQERLESLPIHQYPDSDCLALREKLAALHGVDREQVITGVGSDQIISWVIQAFVEAGDQVLVMDPTFSMYEIDTLMAGGEPVRVPLGEGFVFQPEPFLEKARETMPKVVFLTNPNNPTGGVIAPEVLRPLLASLAQLRCVIAIDEAYYEFYGETVADLIDTYPQLIILRTLSKAYGLAGVRAGYALASEAMMDALGRVKPPYHMSGLDQLAALICLEHADALQPVLQKVIGWRETMEKEMKALALQEGEDRLRVFPSRANFLLIRTPLAAKLDQRLRESGIMVRGYGESGALANCLRITVGTETENKELLAVLQEVFQPPAGRSTEKPAEKEGKG</sequence>
<dbReference type="InterPro" id="IPR015422">
    <property type="entry name" value="PyrdxlP-dep_Trfase_small"/>
</dbReference>
<evidence type="ECO:0000256" key="6">
    <source>
        <dbReference type="ARBA" id="ARBA00022679"/>
    </source>
</evidence>
<evidence type="ECO:0000259" key="10">
    <source>
        <dbReference type="Pfam" id="PF00155"/>
    </source>
</evidence>
<evidence type="ECO:0000256" key="8">
    <source>
        <dbReference type="ARBA" id="ARBA00023102"/>
    </source>
</evidence>
<name>A0ABU9VU35_9CLOT</name>
<dbReference type="GO" id="GO:0004400">
    <property type="term" value="F:histidinol-phosphate transaminase activity"/>
    <property type="evidence" value="ECO:0007669"/>
    <property type="project" value="UniProtKB-EC"/>
</dbReference>
<comment type="caution">
    <text evidence="11">The sequence shown here is derived from an EMBL/GenBank/DDBJ whole genome shotgun (WGS) entry which is preliminary data.</text>
</comment>
<dbReference type="EC" id="2.6.1.9" evidence="9"/>
<dbReference type="InterPro" id="IPR004839">
    <property type="entry name" value="Aminotransferase_I/II_large"/>
</dbReference>
<evidence type="ECO:0000256" key="5">
    <source>
        <dbReference type="ARBA" id="ARBA00022605"/>
    </source>
</evidence>
<keyword evidence="7 9" id="KW-0663">Pyridoxal phosphate</keyword>
<dbReference type="NCBIfam" id="TIGR01141">
    <property type="entry name" value="hisC"/>
    <property type="match status" value="1"/>
</dbReference>
<evidence type="ECO:0000313" key="11">
    <source>
        <dbReference type="EMBL" id="MEN1760674.1"/>
    </source>
</evidence>
<evidence type="ECO:0000256" key="9">
    <source>
        <dbReference type="HAMAP-Rule" id="MF_01023"/>
    </source>
</evidence>
<dbReference type="InterPro" id="IPR015424">
    <property type="entry name" value="PyrdxlP-dep_Trfase"/>
</dbReference>
<protein>
    <recommendedName>
        <fullName evidence="9">Histidinol-phosphate aminotransferase</fullName>
        <ecNumber evidence="9">2.6.1.9</ecNumber>
    </recommendedName>
    <alternativeName>
        <fullName evidence="9">Imidazole acetol-phosphate transaminase</fullName>
    </alternativeName>
</protein>
<keyword evidence="5 9" id="KW-0028">Amino-acid biosynthesis</keyword>
<dbReference type="RefSeq" id="WP_343185995.1">
    <property type="nucleotide sequence ID" value="NZ_JBCITM010000008.1"/>
</dbReference>
<dbReference type="Proteomes" id="UP001407405">
    <property type="component" value="Unassembled WGS sequence"/>
</dbReference>
<dbReference type="CDD" id="cd00609">
    <property type="entry name" value="AAT_like"/>
    <property type="match status" value="1"/>
</dbReference>
<keyword evidence="4 9" id="KW-0032">Aminotransferase</keyword>
<comment type="pathway">
    <text evidence="9">Amino-acid biosynthesis; L-histidine biosynthesis; L-histidine from 5-phospho-alpha-D-ribose 1-diphosphate: step 7/9.</text>
</comment>
<keyword evidence="12" id="KW-1185">Reference proteome</keyword>
<dbReference type="Gene3D" id="3.40.640.10">
    <property type="entry name" value="Type I PLP-dependent aspartate aminotransferase-like (Major domain)"/>
    <property type="match status" value="1"/>
</dbReference>
<organism evidence="11 12">
    <name type="scientific">Anoxynatronum sibiricum</name>
    <dbReference type="NCBI Taxonomy" id="210623"/>
    <lineage>
        <taxon>Bacteria</taxon>
        <taxon>Bacillati</taxon>
        <taxon>Bacillota</taxon>
        <taxon>Clostridia</taxon>
        <taxon>Eubacteriales</taxon>
        <taxon>Clostridiaceae</taxon>
        <taxon>Anoxynatronum</taxon>
    </lineage>
</organism>
<proteinExistence type="inferred from homology"/>
<comment type="similarity">
    <text evidence="2 9">Belongs to the class-II pyridoxal-phosphate-dependent aminotransferase family. Histidinol-phosphate aminotransferase subfamily.</text>
</comment>
<keyword evidence="8 9" id="KW-0368">Histidine biosynthesis</keyword>
<evidence type="ECO:0000256" key="3">
    <source>
        <dbReference type="ARBA" id="ARBA00011738"/>
    </source>
</evidence>
<dbReference type="InterPro" id="IPR015421">
    <property type="entry name" value="PyrdxlP-dep_Trfase_major"/>
</dbReference>
<dbReference type="PANTHER" id="PTHR42885:SF2">
    <property type="entry name" value="HISTIDINOL-PHOSPHATE AMINOTRANSFERASE"/>
    <property type="match status" value="1"/>
</dbReference>
<accession>A0ABU9VU35</accession>
<dbReference type="InterPro" id="IPR005861">
    <property type="entry name" value="HisP_aminotrans"/>
</dbReference>
<reference evidence="11 12" key="1">
    <citation type="submission" date="2024-04" db="EMBL/GenBank/DDBJ databases">
        <title>Genome sequencing and metabolic network reconstruction of aminoacids and betaine degradation by Anoxynatronum sibiricum.</title>
        <authorList>
            <person name="Detkova E.N."/>
            <person name="Boltjanskaja Y.V."/>
            <person name="Mardanov A.V."/>
            <person name="Kevbrin V."/>
        </authorList>
    </citation>
    <scope>NUCLEOTIDE SEQUENCE [LARGE SCALE GENOMIC DNA]</scope>
    <source>
        <strain evidence="11 12">Z-7981</strain>
    </source>
</reference>
<dbReference type="SUPFAM" id="SSF53383">
    <property type="entry name" value="PLP-dependent transferases"/>
    <property type="match status" value="1"/>
</dbReference>
<dbReference type="EMBL" id="JBCITM010000008">
    <property type="protein sequence ID" value="MEN1760674.1"/>
    <property type="molecule type" value="Genomic_DNA"/>
</dbReference>
<gene>
    <name evidence="9 11" type="primary">hisC</name>
    <name evidence="11" type="ORF">AAIG11_09330</name>
</gene>
<dbReference type="HAMAP" id="MF_01023">
    <property type="entry name" value="HisC_aminotrans_2"/>
    <property type="match status" value="1"/>
</dbReference>
<comment type="subunit">
    <text evidence="3 9">Homodimer.</text>
</comment>
<evidence type="ECO:0000256" key="7">
    <source>
        <dbReference type="ARBA" id="ARBA00022898"/>
    </source>
</evidence>